<proteinExistence type="predicted"/>
<accession>A0A178M3R1</accession>
<reference evidence="3 4" key="1">
    <citation type="submission" date="2016-04" db="EMBL/GenBank/DDBJ databases">
        <title>Chloroflexus islandicus sp. nov., a thermophilic filamentous anoxygenic phototrophic bacterium from geyser Strokkur (Iceland).</title>
        <authorList>
            <person name="Gaisin V.A."/>
            <person name="Kalashnikov A.M."/>
            <person name="Sukhacheva M.V."/>
            <person name="Grouzdev D.S."/>
            <person name="Ivanov T.M."/>
            <person name="Kuznetsov B."/>
            <person name="Gorlenko V.M."/>
        </authorList>
    </citation>
    <scope>NUCLEOTIDE SEQUENCE [LARGE SCALE GENOMIC DNA]</scope>
    <source>
        <strain evidence="4">isl-2</strain>
    </source>
</reference>
<name>A0A178M3R1_9CHLR</name>
<feature type="region of interest" description="Disordered" evidence="1">
    <location>
        <begin position="69"/>
        <end position="95"/>
    </location>
</feature>
<dbReference type="OrthoDB" id="151348at2"/>
<gene>
    <name evidence="3" type="ORF">A6A03_04060</name>
</gene>
<evidence type="ECO:0000256" key="1">
    <source>
        <dbReference type="SAM" id="MobiDB-lite"/>
    </source>
</evidence>
<dbReference type="Proteomes" id="UP000078287">
    <property type="component" value="Unassembled WGS sequence"/>
</dbReference>
<evidence type="ECO:0000259" key="2">
    <source>
        <dbReference type="Pfam" id="PF10040"/>
    </source>
</evidence>
<dbReference type="EMBL" id="LWQS01000082">
    <property type="protein sequence ID" value="OAN42899.1"/>
    <property type="molecule type" value="Genomic_DNA"/>
</dbReference>
<dbReference type="RefSeq" id="WP_066790448.1">
    <property type="nucleotide sequence ID" value="NZ_LWQS01000082.1"/>
</dbReference>
<dbReference type="AlphaFoldDB" id="A0A178M3R1"/>
<dbReference type="STRING" id="1707952.A6A03_04060"/>
<dbReference type="InterPro" id="IPR019267">
    <property type="entry name" value="CRISPR-assoc_Cas6_C"/>
</dbReference>
<organism evidence="3 4">
    <name type="scientific">Chloroflexus islandicus</name>
    <dbReference type="NCBI Taxonomy" id="1707952"/>
    <lineage>
        <taxon>Bacteria</taxon>
        <taxon>Bacillati</taxon>
        <taxon>Chloroflexota</taxon>
        <taxon>Chloroflexia</taxon>
        <taxon>Chloroflexales</taxon>
        <taxon>Chloroflexineae</taxon>
        <taxon>Chloroflexaceae</taxon>
        <taxon>Chloroflexus</taxon>
    </lineage>
</organism>
<feature type="compositionally biased region" description="Basic and acidic residues" evidence="1">
    <location>
        <begin position="69"/>
        <end position="79"/>
    </location>
</feature>
<protein>
    <recommendedName>
        <fullName evidence="2">CRISPR-associated protein Cas6 C-terminal domain-containing protein</fullName>
    </recommendedName>
</protein>
<evidence type="ECO:0000313" key="4">
    <source>
        <dbReference type="Proteomes" id="UP000078287"/>
    </source>
</evidence>
<dbReference type="Gene3D" id="3.30.70.1900">
    <property type="match status" value="1"/>
</dbReference>
<sequence length="325" mass="35574">MSLTVHHLIFTATAATPVVLAAHSGPAVRGAISNALWNRFCANKSAATCAGCPLFQHCPVAALVAPMRSEDEKGSEQRPRPYVVRPPRDSGRRYQPGETIRFGLALFGQADIFFPFIVMAVRELERDGIGISLTELGRRRGTIKLNAIEAYNPLSGERQMLYPLPGGNVNFPSLPIDATAVQDYAARLPTDQITLTFHTPARLVDQDRLVKQITFRPLIQRLMRRLDDLSRAYGAGPLTIDFRGLLAIAEQVTTTVDQTRWVDVVSVSSRQQRRTPVGGLIGSATFSGPLAPLRELIVWGSLIHVGRNAVKGDGWYTPAGMEVLP</sequence>
<feature type="domain" description="CRISPR-associated protein Cas6 C-terminal" evidence="2">
    <location>
        <begin position="195"/>
        <end position="316"/>
    </location>
</feature>
<comment type="caution">
    <text evidence="3">The sequence shown here is derived from an EMBL/GenBank/DDBJ whole genome shotgun (WGS) entry which is preliminary data.</text>
</comment>
<keyword evidence="4" id="KW-1185">Reference proteome</keyword>
<dbReference type="Pfam" id="PF10040">
    <property type="entry name" value="CRISPR_Cas6"/>
    <property type="match status" value="1"/>
</dbReference>
<evidence type="ECO:0000313" key="3">
    <source>
        <dbReference type="EMBL" id="OAN42899.1"/>
    </source>
</evidence>